<evidence type="ECO:0000256" key="2">
    <source>
        <dbReference type="ARBA" id="ARBA00023004"/>
    </source>
</evidence>
<dbReference type="InterPro" id="IPR027443">
    <property type="entry name" value="IPNS-like_sf"/>
</dbReference>
<reference evidence="6" key="1">
    <citation type="journal article" date="2020" name="Nat. Genet.">
        <title>Genomic diversifications of five Gossypium allopolyploid species and their impact on cotton improvement.</title>
        <authorList>
            <person name="Chen Z.J."/>
            <person name="Sreedasyam A."/>
            <person name="Ando A."/>
            <person name="Song Q."/>
            <person name="De Santiago L.M."/>
            <person name="Hulse-Kemp A.M."/>
            <person name="Ding M."/>
            <person name="Ye W."/>
            <person name="Kirkbride R.C."/>
            <person name="Jenkins J."/>
            <person name="Plott C."/>
            <person name="Lovell J."/>
            <person name="Lin Y.M."/>
            <person name="Vaughn R."/>
            <person name="Liu B."/>
            <person name="Simpson S."/>
            <person name="Scheffler B.E."/>
            <person name="Wen L."/>
            <person name="Saski C.A."/>
            <person name="Grover C.E."/>
            <person name="Hu G."/>
            <person name="Conover J.L."/>
            <person name="Carlson J.W."/>
            <person name="Shu S."/>
            <person name="Boston L.B."/>
            <person name="Williams M."/>
            <person name="Peterson D.G."/>
            <person name="McGee K."/>
            <person name="Jones D.C."/>
            <person name="Wendel J.F."/>
            <person name="Stelly D.M."/>
            <person name="Grimwood J."/>
            <person name="Schmutz J."/>
        </authorList>
    </citation>
    <scope>NUCLEOTIDE SEQUENCE [LARGE SCALE GENOMIC DNA]</scope>
    <source>
        <strain evidence="6">cv. 3-79</strain>
    </source>
</reference>
<gene>
    <name evidence="5" type="ORF">ES319_D09G095700v1</name>
</gene>
<dbReference type="InterPro" id="IPR050231">
    <property type="entry name" value="Iron_ascorbate_oxido_reductase"/>
</dbReference>
<feature type="domain" description="Fe2OG dioxygenase" evidence="4">
    <location>
        <begin position="148"/>
        <end position="245"/>
    </location>
</feature>
<dbReference type="PANTHER" id="PTHR47990">
    <property type="entry name" value="2-OXOGLUTARATE (2OG) AND FE(II)-DEPENDENT OXYGENASE SUPERFAMILY PROTEIN-RELATED"/>
    <property type="match status" value="1"/>
</dbReference>
<proteinExistence type="inferred from homology"/>
<dbReference type="InterPro" id="IPR026992">
    <property type="entry name" value="DIOX_N"/>
</dbReference>
<organism evidence="5 6">
    <name type="scientific">Gossypium barbadense</name>
    <name type="common">Sea Island cotton</name>
    <name type="synonym">Hibiscus barbadensis</name>
    <dbReference type="NCBI Taxonomy" id="3634"/>
    <lineage>
        <taxon>Eukaryota</taxon>
        <taxon>Viridiplantae</taxon>
        <taxon>Streptophyta</taxon>
        <taxon>Embryophyta</taxon>
        <taxon>Tracheophyta</taxon>
        <taxon>Spermatophyta</taxon>
        <taxon>Magnoliopsida</taxon>
        <taxon>eudicotyledons</taxon>
        <taxon>Gunneridae</taxon>
        <taxon>Pentapetalae</taxon>
        <taxon>rosids</taxon>
        <taxon>malvids</taxon>
        <taxon>Malvales</taxon>
        <taxon>Malvaceae</taxon>
        <taxon>Malvoideae</taxon>
        <taxon>Gossypium</taxon>
    </lineage>
</organism>
<keyword evidence="2 3" id="KW-0408">Iron</keyword>
<comment type="similarity">
    <text evidence="3">Belongs to the iron/ascorbate-dependent oxidoreductase family.</text>
</comment>
<dbReference type="InterPro" id="IPR044861">
    <property type="entry name" value="IPNS-like_FE2OG_OXY"/>
</dbReference>
<dbReference type="PROSITE" id="PS51471">
    <property type="entry name" value="FE2OG_OXY"/>
    <property type="match status" value="1"/>
</dbReference>
<sequence length="300" mass="34296">MGSETPTQLPVIDFSNQNLKPGSLEWDSVKTQVRQALEEYGCFEASYDKASSELRKAVFESLKELFELPLETKMKNVSENPSHAYISPHPSAPLYESLGIEDPDIGGNVESLANSFWPHGNTSFRVVRRMILESFGIEKYMEEHMNSTKYLLRAMKYKPPNTSEKKLGSRDHTDKNIVTVLCQGIQGLEIQLKNGEWITAKPHSLTVFIGDSLFAWLNGRLHTPYHRVMMKGNEPRYSFGLFSNPKKGYIIKAPEELVDEEHPLMFKPFDFHDFLRFFHSDAARKSQSAFHTFCALHSNT</sequence>
<dbReference type="Proteomes" id="UP000327439">
    <property type="component" value="Chromosome D09"/>
</dbReference>
<evidence type="ECO:0000256" key="3">
    <source>
        <dbReference type="RuleBase" id="RU003682"/>
    </source>
</evidence>
<keyword evidence="3" id="KW-0560">Oxidoreductase</keyword>
<evidence type="ECO:0000256" key="1">
    <source>
        <dbReference type="ARBA" id="ARBA00022723"/>
    </source>
</evidence>
<name>A0A5J5Q3J6_GOSBA</name>
<accession>A0A5J5Q3J6</accession>
<dbReference type="AlphaFoldDB" id="A0A5J5Q3J6"/>
<evidence type="ECO:0000259" key="4">
    <source>
        <dbReference type="PROSITE" id="PS51471"/>
    </source>
</evidence>
<dbReference type="OrthoDB" id="288590at2759"/>
<dbReference type="Pfam" id="PF14226">
    <property type="entry name" value="DIOX_N"/>
    <property type="match status" value="1"/>
</dbReference>
<dbReference type="Pfam" id="PF03171">
    <property type="entry name" value="2OG-FeII_Oxy"/>
    <property type="match status" value="1"/>
</dbReference>
<evidence type="ECO:0000313" key="5">
    <source>
        <dbReference type="EMBL" id="KAB2012520.1"/>
    </source>
</evidence>
<dbReference type="Gene3D" id="2.60.120.330">
    <property type="entry name" value="B-lactam Antibiotic, Isopenicillin N Synthase, Chain"/>
    <property type="match status" value="1"/>
</dbReference>
<evidence type="ECO:0000313" key="6">
    <source>
        <dbReference type="Proteomes" id="UP000327439"/>
    </source>
</evidence>
<protein>
    <recommendedName>
        <fullName evidence="4">Fe2OG dioxygenase domain-containing protein</fullName>
    </recommendedName>
</protein>
<dbReference type="GO" id="GO:0016491">
    <property type="term" value="F:oxidoreductase activity"/>
    <property type="evidence" value="ECO:0007669"/>
    <property type="project" value="UniProtKB-KW"/>
</dbReference>
<dbReference type="SUPFAM" id="SSF51197">
    <property type="entry name" value="Clavaminate synthase-like"/>
    <property type="match status" value="1"/>
</dbReference>
<dbReference type="GO" id="GO:0046872">
    <property type="term" value="F:metal ion binding"/>
    <property type="evidence" value="ECO:0007669"/>
    <property type="project" value="UniProtKB-KW"/>
</dbReference>
<keyword evidence="1 3" id="KW-0479">Metal-binding</keyword>
<keyword evidence="6" id="KW-1185">Reference proteome</keyword>
<dbReference type="EMBL" id="CM018223">
    <property type="protein sequence ID" value="KAB2012520.1"/>
    <property type="molecule type" value="Genomic_DNA"/>
</dbReference>
<dbReference type="InterPro" id="IPR005123">
    <property type="entry name" value="Oxoglu/Fe-dep_dioxygenase_dom"/>
</dbReference>